<dbReference type="Proteomes" id="UP000274922">
    <property type="component" value="Unassembled WGS sequence"/>
</dbReference>
<dbReference type="STRING" id="1555241.A0A4P9XBL6"/>
<proteinExistence type="predicted"/>
<accession>A0A4P9XBL6</accession>
<feature type="non-terminal residue" evidence="2">
    <location>
        <position position="246"/>
    </location>
</feature>
<reference evidence="3" key="1">
    <citation type="journal article" date="2018" name="Nat. Microbiol.">
        <title>Leveraging single-cell genomics to expand the fungal tree of life.</title>
        <authorList>
            <person name="Ahrendt S.R."/>
            <person name="Quandt C.A."/>
            <person name="Ciobanu D."/>
            <person name="Clum A."/>
            <person name="Salamov A."/>
            <person name="Andreopoulos B."/>
            <person name="Cheng J.F."/>
            <person name="Woyke T."/>
            <person name="Pelin A."/>
            <person name="Henrissat B."/>
            <person name="Reynolds N.K."/>
            <person name="Benny G.L."/>
            <person name="Smith M.E."/>
            <person name="James T.Y."/>
            <person name="Grigoriev I.V."/>
        </authorList>
    </citation>
    <scope>NUCLEOTIDE SEQUENCE [LARGE SCALE GENOMIC DNA]</scope>
    <source>
        <strain evidence="3">ATCC 52028</strain>
    </source>
</reference>
<dbReference type="Pfam" id="PF12706">
    <property type="entry name" value="Lactamase_B_2"/>
    <property type="match status" value="1"/>
</dbReference>
<sequence length="246" mass="26640">EVIFLGTGTSSAVPNASCLLQRPITCETCMDARQAGSAPRYSYNTRRNSSCLVRFVGASGRRHQLLIDCGKTFYESSLQWFSEYALDAITGVLLTHGHADAIFGLDGLREWSKPIHRSPAAPARMPVYCDAATMAAVRQSFPYLCDVRQVTGGGDVSFPAWHVFDPAAGPLVIDGLAITPFTVPHGQWGDGRVFDCLGFRIDDFVYISDCNACSDDVVALCYGAKLLVLDALKATPHPSHLSYAEA</sequence>
<gene>
    <name evidence="2" type="ORF">CXG81DRAFT_3765</name>
</gene>
<dbReference type="SUPFAM" id="SSF56281">
    <property type="entry name" value="Metallo-hydrolase/oxidoreductase"/>
    <property type="match status" value="1"/>
</dbReference>
<evidence type="ECO:0000313" key="2">
    <source>
        <dbReference type="EMBL" id="RKP02786.1"/>
    </source>
</evidence>
<keyword evidence="3" id="KW-1185">Reference proteome</keyword>
<dbReference type="AlphaFoldDB" id="A0A4P9XBL6"/>
<name>A0A4P9XBL6_9FUNG</name>
<protein>
    <recommendedName>
        <fullName evidence="1">Metallo-beta-lactamase domain-containing protein</fullName>
    </recommendedName>
</protein>
<dbReference type="InterPro" id="IPR036866">
    <property type="entry name" value="RibonucZ/Hydroxyglut_hydro"/>
</dbReference>
<evidence type="ECO:0000313" key="3">
    <source>
        <dbReference type="Proteomes" id="UP000274922"/>
    </source>
</evidence>
<dbReference type="PANTHER" id="PTHR42663">
    <property type="entry name" value="HYDROLASE C777.06C-RELATED-RELATED"/>
    <property type="match status" value="1"/>
</dbReference>
<dbReference type="EMBL" id="ML014135">
    <property type="protein sequence ID" value="RKP02786.1"/>
    <property type="molecule type" value="Genomic_DNA"/>
</dbReference>
<dbReference type="InterPro" id="IPR001279">
    <property type="entry name" value="Metallo-B-lactamas"/>
</dbReference>
<dbReference type="OrthoDB" id="341300at2759"/>
<dbReference type="PANTHER" id="PTHR42663:SF6">
    <property type="entry name" value="HYDROLASE C777.06C-RELATED"/>
    <property type="match status" value="1"/>
</dbReference>
<evidence type="ECO:0000259" key="1">
    <source>
        <dbReference type="Pfam" id="PF12706"/>
    </source>
</evidence>
<feature type="non-terminal residue" evidence="2">
    <location>
        <position position="1"/>
    </location>
</feature>
<organism evidence="2 3">
    <name type="scientific">Caulochytrium protostelioides</name>
    <dbReference type="NCBI Taxonomy" id="1555241"/>
    <lineage>
        <taxon>Eukaryota</taxon>
        <taxon>Fungi</taxon>
        <taxon>Fungi incertae sedis</taxon>
        <taxon>Chytridiomycota</taxon>
        <taxon>Chytridiomycota incertae sedis</taxon>
        <taxon>Chytridiomycetes</taxon>
        <taxon>Caulochytriales</taxon>
        <taxon>Caulochytriaceae</taxon>
        <taxon>Caulochytrium</taxon>
    </lineage>
</organism>
<dbReference type="CDD" id="cd16279">
    <property type="entry name" value="metallo-hydrolase-like_MBL-fold"/>
    <property type="match status" value="1"/>
</dbReference>
<dbReference type="Gene3D" id="3.60.15.10">
    <property type="entry name" value="Ribonuclease Z/Hydroxyacylglutathione hydrolase-like"/>
    <property type="match status" value="1"/>
</dbReference>
<feature type="domain" description="Metallo-beta-lactamase" evidence="1">
    <location>
        <begin position="63"/>
        <end position="246"/>
    </location>
</feature>